<accession>A0ABS5YQL9</accession>
<dbReference type="RefSeq" id="WP_215788586.1">
    <property type="nucleotide sequence ID" value="NZ_JAHKKG010000005.1"/>
</dbReference>
<dbReference type="EMBL" id="JAHKKG010000005">
    <property type="protein sequence ID" value="MBU2665376.1"/>
    <property type="molecule type" value="Genomic_DNA"/>
</dbReference>
<proteinExistence type="predicted"/>
<sequence length="226" mass="25861">MQLTEVSVFGLRSVVLVLRHRESPLRFVLLPTVHLGRPDYYQQLARRLATCDLIVAEMYDGPSSTGLAYLTALRLTRQHRGGPLVHQNIDYRALGVPTVWPDGEVIPGRHRRMPLWGWLDLITMVPYLTVTMAIGGRDFLLRRNFEISDDSEPRLRPAILHRMLLEERDHLLLATLTGIHHERRHEHIDVAVIYGAAHLPAVVRLLAGRLGYRPQRGGEWLVVIDF</sequence>
<keyword evidence="2" id="KW-1185">Reference proteome</keyword>
<reference evidence="1 2" key="1">
    <citation type="submission" date="2021-06" db="EMBL/GenBank/DDBJ databases">
        <title>Actinoplanes lichenicola sp. nov., and Actinoplanes ovalisporus sp. nov., isolated from lichen in Thailand.</title>
        <authorList>
            <person name="Saeng-In P."/>
            <person name="Kanchanasin P."/>
            <person name="Yuki M."/>
            <person name="Kudo T."/>
            <person name="Ohkuma M."/>
            <person name="Phongsopitanun W."/>
            <person name="Tanasupawat S."/>
        </authorList>
    </citation>
    <scope>NUCLEOTIDE SEQUENCE [LARGE SCALE GENOMIC DNA]</scope>
    <source>
        <strain evidence="1 2">NBRC 110975</strain>
    </source>
</reference>
<evidence type="ECO:0000313" key="1">
    <source>
        <dbReference type="EMBL" id="MBU2665376.1"/>
    </source>
</evidence>
<evidence type="ECO:0000313" key="2">
    <source>
        <dbReference type="Proteomes" id="UP001519654"/>
    </source>
</evidence>
<dbReference type="Proteomes" id="UP001519654">
    <property type="component" value="Unassembled WGS sequence"/>
</dbReference>
<name>A0ABS5YQL9_9ACTN</name>
<organism evidence="1 2">
    <name type="scientific">Paractinoplanes bogorensis</name>
    <dbReference type="NCBI Taxonomy" id="1610840"/>
    <lineage>
        <taxon>Bacteria</taxon>
        <taxon>Bacillati</taxon>
        <taxon>Actinomycetota</taxon>
        <taxon>Actinomycetes</taxon>
        <taxon>Micromonosporales</taxon>
        <taxon>Micromonosporaceae</taxon>
        <taxon>Paractinoplanes</taxon>
    </lineage>
</organism>
<protein>
    <submittedName>
        <fullName evidence="1">Uncharacterized protein</fullName>
    </submittedName>
</protein>
<gene>
    <name evidence="1" type="ORF">KOI35_17865</name>
</gene>
<comment type="caution">
    <text evidence="1">The sequence shown here is derived from an EMBL/GenBank/DDBJ whole genome shotgun (WGS) entry which is preliminary data.</text>
</comment>